<dbReference type="PANTHER" id="PTHR32071">
    <property type="entry name" value="TRANSCRIPTIONAL REGULATORY PROTEIN"/>
    <property type="match status" value="1"/>
</dbReference>
<organism evidence="9 10">
    <name type="scientific">Tissierella pigra</name>
    <dbReference type="NCBI Taxonomy" id="2607614"/>
    <lineage>
        <taxon>Bacteria</taxon>
        <taxon>Bacillati</taxon>
        <taxon>Bacillota</taxon>
        <taxon>Tissierellia</taxon>
        <taxon>Tissierellales</taxon>
        <taxon>Tissierellaceae</taxon>
        <taxon>Tissierella</taxon>
    </lineage>
</organism>
<keyword evidence="5" id="KW-0804">Transcription</keyword>
<accession>A0A6N7XX07</accession>
<dbReference type="PROSITE" id="PS50045">
    <property type="entry name" value="SIGMA54_INTERACT_4"/>
    <property type="match status" value="1"/>
</dbReference>
<dbReference type="SMART" id="SM00382">
    <property type="entry name" value="AAA"/>
    <property type="match status" value="1"/>
</dbReference>
<dbReference type="Pfam" id="PF02954">
    <property type="entry name" value="HTH_8"/>
    <property type="match status" value="1"/>
</dbReference>
<comment type="caution">
    <text evidence="9">The sequence shown here is derived from an EMBL/GenBank/DDBJ whole genome shotgun (WGS) entry which is preliminary data.</text>
</comment>
<dbReference type="PROSITE" id="PS00676">
    <property type="entry name" value="SIGMA54_INTERACT_2"/>
    <property type="match status" value="1"/>
</dbReference>
<dbReference type="Gene3D" id="3.40.50.2300">
    <property type="match status" value="1"/>
</dbReference>
<dbReference type="InterPro" id="IPR025662">
    <property type="entry name" value="Sigma_54_int_dom_ATP-bd_1"/>
</dbReference>
<keyword evidence="2" id="KW-0067">ATP-binding</keyword>
<dbReference type="InterPro" id="IPR001789">
    <property type="entry name" value="Sig_transdc_resp-reg_receiver"/>
</dbReference>
<evidence type="ECO:0000256" key="6">
    <source>
        <dbReference type="PROSITE-ProRule" id="PRU00169"/>
    </source>
</evidence>
<evidence type="ECO:0000256" key="1">
    <source>
        <dbReference type="ARBA" id="ARBA00022741"/>
    </source>
</evidence>
<evidence type="ECO:0000259" key="8">
    <source>
        <dbReference type="PROSITE" id="PS50110"/>
    </source>
</evidence>
<dbReference type="InterPro" id="IPR003593">
    <property type="entry name" value="AAA+_ATPase"/>
</dbReference>
<dbReference type="SUPFAM" id="SSF52540">
    <property type="entry name" value="P-loop containing nucleoside triphosphate hydrolases"/>
    <property type="match status" value="1"/>
</dbReference>
<dbReference type="PROSITE" id="PS00675">
    <property type="entry name" value="SIGMA54_INTERACT_1"/>
    <property type="match status" value="1"/>
</dbReference>
<protein>
    <submittedName>
        <fullName evidence="9">Sigma-54-dependent Fis family transcriptional regulator</fullName>
    </submittedName>
</protein>
<dbReference type="RefSeq" id="WP_154439511.1">
    <property type="nucleotide sequence ID" value="NZ_VUNQ01000010.1"/>
</dbReference>
<evidence type="ECO:0000313" key="9">
    <source>
        <dbReference type="EMBL" id="MSU01094.1"/>
    </source>
</evidence>
<name>A0A6N7XX07_9FIRM</name>
<dbReference type="InterPro" id="IPR009057">
    <property type="entry name" value="Homeodomain-like_sf"/>
</dbReference>
<evidence type="ECO:0000256" key="3">
    <source>
        <dbReference type="ARBA" id="ARBA00023015"/>
    </source>
</evidence>
<dbReference type="Proteomes" id="UP000469523">
    <property type="component" value="Unassembled WGS sequence"/>
</dbReference>
<dbReference type="InterPro" id="IPR058031">
    <property type="entry name" value="AAA_lid_NorR"/>
</dbReference>
<keyword evidence="10" id="KW-1185">Reference proteome</keyword>
<dbReference type="Pfam" id="PF00072">
    <property type="entry name" value="Response_reg"/>
    <property type="match status" value="1"/>
</dbReference>
<evidence type="ECO:0000256" key="5">
    <source>
        <dbReference type="ARBA" id="ARBA00023163"/>
    </source>
</evidence>
<evidence type="ECO:0000256" key="4">
    <source>
        <dbReference type="ARBA" id="ARBA00023125"/>
    </source>
</evidence>
<dbReference type="GO" id="GO:0000160">
    <property type="term" value="P:phosphorelay signal transduction system"/>
    <property type="evidence" value="ECO:0007669"/>
    <property type="project" value="InterPro"/>
</dbReference>
<dbReference type="InterPro" id="IPR025944">
    <property type="entry name" value="Sigma_54_int_dom_CS"/>
</dbReference>
<feature type="domain" description="Sigma-54 factor interaction" evidence="7">
    <location>
        <begin position="141"/>
        <end position="370"/>
    </location>
</feature>
<dbReference type="GO" id="GO:0043565">
    <property type="term" value="F:sequence-specific DNA binding"/>
    <property type="evidence" value="ECO:0007669"/>
    <property type="project" value="InterPro"/>
</dbReference>
<keyword evidence="1" id="KW-0547">Nucleotide-binding</keyword>
<dbReference type="CDD" id="cd00009">
    <property type="entry name" value="AAA"/>
    <property type="match status" value="1"/>
</dbReference>
<dbReference type="GO" id="GO:0006355">
    <property type="term" value="P:regulation of DNA-templated transcription"/>
    <property type="evidence" value="ECO:0007669"/>
    <property type="project" value="InterPro"/>
</dbReference>
<dbReference type="Gene3D" id="1.10.10.60">
    <property type="entry name" value="Homeodomain-like"/>
    <property type="match status" value="1"/>
</dbReference>
<dbReference type="AlphaFoldDB" id="A0A6N7XX07"/>
<dbReference type="FunFam" id="3.40.50.300:FF:000006">
    <property type="entry name" value="DNA-binding transcriptional regulator NtrC"/>
    <property type="match status" value="1"/>
</dbReference>
<feature type="modified residue" description="4-aspartylphosphate" evidence="6">
    <location>
        <position position="51"/>
    </location>
</feature>
<dbReference type="Pfam" id="PF25601">
    <property type="entry name" value="AAA_lid_14"/>
    <property type="match status" value="1"/>
</dbReference>
<evidence type="ECO:0000259" key="7">
    <source>
        <dbReference type="PROSITE" id="PS50045"/>
    </source>
</evidence>
<gene>
    <name evidence="9" type="ORF">FYJ83_06385</name>
</gene>
<evidence type="ECO:0000256" key="2">
    <source>
        <dbReference type="ARBA" id="ARBA00022840"/>
    </source>
</evidence>
<evidence type="ECO:0000313" key="10">
    <source>
        <dbReference type="Proteomes" id="UP000469523"/>
    </source>
</evidence>
<dbReference type="InterPro" id="IPR025943">
    <property type="entry name" value="Sigma_54_int_dom_ATP-bd_2"/>
</dbReference>
<dbReference type="PROSITE" id="PS00688">
    <property type="entry name" value="SIGMA54_INTERACT_3"/>
    <property type="match status" value="1"/>
</dbReference>
<dbReference type="Gene3D" id="3.40.50.300">
    <property type="entry name" value="P-loop containing nucleotide triphosphate hydrolases"/>
    <property type="match status" value="1"/>
</dbReference>
<dbReference type="SUPFAM" id="SSF52172">
    <property type="entry name" value="CheY-like"/>
    <property type="match status" value="1"/>
</dbReference>
<keyword evidence="3" id="KW-0805">Transcription regulation</keyword>
<dbReference type="InterPro" id="IPR002078">
    <property type="entry name" value="Sigma_54_int"/>
</dbReference>
<sequence>MYNVLIIDDEVSILTALRFALEDHFNVYTTTDVPEALEIINTKDIDLVLLDQYLGDYKGIEVLNTIKSQNHRVIVIAMTAYGSIEDSIEAIQRGAYYYITKPLDINGLISLINKALEYQSLSDEVQDLTRKIKEDKFDLKMVSSSHAMNEVFKMIDRIKDVDINVLISGESGTGKELIARAIHETSRRKNQNMEIINCAAIPHNLLESELFGYEKGAFTGANNKYKGKFELADKGTLFLDEIGDMDLQLQAKLLRVIQEKTITPLGSEKPVPVDFRLVAATNLNLSAEVKKGNFREDLFFRLNVVNIETPPLRNRRDDIPALTKHFINKYSKAFNKDVTGISRTAIEVLENHDYPGNVRELQNIIERAVALTDKSIIQVQDLPNELIPNTHRVSLSESVPIYVGDTIESAEQKLILATLEYCENNKRKTAQMLGMSERHLYNKLNQYNLKN</sequence>
<dbReference type="Gene3D" id="1.10.8.60">
    <property type="match status" value="1"/>
</dbReference>
<keyword evidence="6" id="KW-0597">Phosphoprotein</keyword>
<dbReference type="Pfam" id="PF00158">
    <property type="entry name" value="Sigma54_activat"/>
    <property type="match status" value="1"/>
</dbReference>
<dbReference type="InterPro" id="IPR002197">
    <property type="entry name" value="HTH_Fis"/>
</dbReference>
<dbReference type="PANTHER" id="PTHR32071:SF57">
    <property type="entry name" value="C4-DICARBOXYLATE TRANSPORT TRANSCRIPTIONAL REGULATORY PROTEIN DCTD"/>
    <property type="match status" value="1"/>
</dbReference>
<reference evidence="9 10" key="1">
    <citation type="submission" date="2019-09" db="EMBL/GenBank/DDBJ databases">
        <title>In-depth cultivation of the pig gut microbiome towards novel bacterial diversity and tailored functional studies.</title>
        <authorList>
            <person name="Wylensek D."/>
            <person name="Hitch T.C.A."/>
            <person name="Clavel T."/>
        </authorList>
    </citation>
    <scope>NUCLEOTIDE SEQUENCE [LARGE SCALE GENOMIC DNA]</scope>
    <source>
        <strain evidence="9 10">WCA3-693-APC-4?</strain>
    </source>
</reference>
<dbReference type="GO" id="GO:0005524">
    <property type="term" value="F:ATP binding"/>
    <property type="evidence" value="ECO:0007669"/>
    <property type="project" value="UniProtKB-KW"/>
</dbReference>
<dbReference type="InterPro" id="IPR027417">
    <property type="entry name" value="P-loop_NTPase"/>
</dbReference>
<dbReference type="SMART" id="SM00448">
    <property type="entry name" value="REC"/>
    <property type="match status" value="1"/>
</dbReference>
<dbReference type="PRINTS" id="PR01590">
    <property type="entry name" value="HTHFIS"/>
</dbReference>
<dbReference type="InterPro" id="IPR011006">
    <property type="entry name" value="CheY-like_superfamily"/>
</dbReference>
<proteinExistence type="predicted"/>
<feature type="domain" description="Response regulatory" evidence="8">
    <location>
        <begin position="3"/>
        <end position="116"/>
    </location>
</feature>
<dbReference type="EMBL" id="VUNQ01000010">
    <property type="protein sequence ID" value="MSU01094.1"/>
    <property type="molecule type" value="Genomic_DNA"/>
</dbReference>
<dbReference type="SUPFAM" id="SSF46689">
    <property type="entry name" value="Homeodomain-like"/>
    <property type="match status" value="1"/>
</dbReference>
<keyword evidence="4" id="KW-0238">DNA-binding</keyword>
<dbReference type="PROSITE" id="PS50110">
    <property type="entry name" value="RESPONSE_REGULATORY"/>
    <property type="match status" value="1"/>
</dbReference>